<evidence type="ECO:0000313" key="2">
    <source>
        <dbReference type="EMBL" id="RHL47921.1"/>
    </source>
</evidence>
<accession>A0A415LHH9</accession>
<name>A0A415LHH9_9FIRM</name>
<dbReference type="CDD" id="cd10227">
    <property type="entry name" value="ASKHA_NBD_ParM-like"/>
    <property type="match status" value="1"/>
</dbReference>
<evidence type="ECO:0000259" key="1">
    <source>
        <dbReference type="Pfam" id="PF17989"/>
    </source>
</evidence>
<proteinExistence type="predicted"/>
<organism evidence="2 3">
    <name type="scientific">Eubacterium ventriosum</name>
    <dbReference type="NCBI Taxonomy" id="39496"/>
    <lineage>
        <taxon>Bacteria</taxon>
        <taxon>Bacillati</taxon>
        <taxon>Bacillota</taxon>
        <taxon>Clostridia</taxon>
        <taxon>Eubacteriales</taxon>
        <taxon>Eubacteriaceae</taxon>
        <taxon>Eubacterium</taxon>
    </lineage>
</organism>
<dbReference type="Gene3D" id="3.30.420.40">
    <property type="match status" value="2"/>
</dbReference>
<dbReference type="EMBL" id="QROT01000001">
    <property type="protein sequence ID" value="RHL47921.1"/>
    <property type="molecule type" value="Genomic_DNA"/>
</dbReference>
<feature type="domain" description="Actin-like protein N-terminal" evidence="1">
    <location>
        <begin position="54"/>
        <end position="140"/>
    </location>
</feature>
<dbReference type="SUPFAM" id="SSF53067">
    <property type="entry name" value="Actin-like ATPase domain"/>
    <property type="match status" value="2"/>
</dbReference>
<gene>
    <name evidence="2" type="ORF">DW018_00360</name>
</gene>
<dbReference type="InterPro" id="IPR043129">
    <property type="entry name" value="ATPase_NBD"/>
</dbReference>
<dbReference type="RefSeq" id="WP_118379076.1">
    <property type="nucleotide sequence ID" value="NZ_CABJDQ010000001.1"/>
</dbReference>
<dbReference type="Pfam" id="PF17989">
    <property type="entry name" value="ALP_N"/>
    <property type="match status" value="1"/>
</dbReference>
<comment type="caution">
    <text evidence="2">The sequence shown here is derived from an EMBL/GenBank/DDBJ whole genome shotgun (WGS) entry which is preliminary data.</text>
</comment>
<dbReference type="GeneID" id="66465684"/>
<dbReference type="Proteomes" id="UP000283314">
    <property type="component" value="Unassembled WGS sequence"/>
</dbReference>
<dbReference type="InterPro" id="IPR040607">
    <property type="entry name" value="ALP_N"/>
</dbReference>
<dbReference type="AlphaFoldDB" id="A0A415LHH9"/>
<protein>
    <submittedName>
        <fullName evidence="2">Plasmid segregation actin-type ATPase ParM</fullName>
    </submittedName>
</protein>
<reference evidence="2 3" key="1">
    <citation type="submission" date="2018-08" db="EMBL/GenBank/DDBJ databases">
        <title>A genome reference for cultivated species of the human gut microbiota.</title>
        <authorList>
            <person name="Zou Y."/>
            <person name="Xue W."/>
            <person name="Luo G."/>
        </authorList>
    </citation>
    <scope>NUCLEOTIDE SEQUENCE [LARGE SCALE GENOMIC DNA]</scope>
    <source>
        <strain evidence="2 3">AF37-4</strain>
    </source>
</reference>
<evidence type="ECO:0000313" key="3">
    <source>
        <dbReference type="Proteomes" id="UP000283314"/>
    </source>
</evidence>
<sequence>MEELEVIAIDHGWSLMKTPSSVFVSGIKEITTEPALKDNLLLYKGKYYRVGGKRMEVRPTKVIDETYYLLTLAAIAKELKLRKKKKAKIYLAVGLPISRFGAEKKDFISYLSRERELSFAFEGDYYTITICKVSVYPQCYAAVADKLSVFRRRQLIVDIGSWTLDLMPIEDMIPDEGDCFTQEMGLITCMRTINEECVRKLNGEITESDIQYIMRTGESELPPEYTEIVVNGLKKFADTVYQVIREHKYNLQLTPITFVGGGATVMKLFSSNAGDNISYIEDVRANAKGYEFLAKVALMKNSGKR</sequence>